<gene>
    <name evidence="1" type="ORF">SCHPADRAFT_999393</name>
</gene>
<evidence type="ECO:0000313" key="2">
    <source>
        <dbReference type="Proteomes" id="UP000053477"/>
    </source>
</evidence>
<dbReference type="InParanoid" id="A0A0H2RFU7"/>
<sequence>MPFDIHSFDKTLPIQDIIKSITHSILAHLNKSLEDETNGLDSKDEIHREEFISENQRNFVHVDELSEQRRALRIANREISFKEIQLEVLKGLCGQTERELLELEEEKRRRVAAADDLIAKRDNGSLPNLPTEIISRIFFFVSLQNHISRDLGRVSLVCALLEDPQISDDWKRVIARDVPFLLSDRT</sequence>
<organism evidence="1 2">
    <name type="scientific">Schizopora paradoxa</name>
    <dbReference type="NCBI Taxonomy" id="27342"/>
    <lineage>
        <taxon>Eukaryota</taxon>
        <taxon>Fungi</taxon>
        <taxon>Dikarya</taxon>
        <taxon>Basidiomycota</taxon>
        <taxon>Agaricomycotina</taxon>
        <taxon>Agaricomycetes</taxon>
        <taxon>Hymenochaetales</taxon>
        <taxon>Schizoporaceae</taxon>
        <taxon>Schizopora</taxon>
    </lineage>
</organism>
<name>A0A0H2RFU7_9AGAM</name>
<dbReference type="Proteomes" id="UP000053477">
    <property type="component" value="Unassembled WGS sequence"/>
</dbReference>
<dbReference type="EMBL" id="KQ086019">
    <property type="protein sequence ID" value="KLO10704.1"/>
    <property type="molecule type" value="Genomic_DNA"/>
</dbReference>
<protein>
    <recommendedName>
        <fullName evidence="3">F-box domain-containing protein</fullName>
    </recommendedName>
</protein>
<proteinExistence type="predicted"/>
<dbReference type="AlphaFoldDB" id="A0A0H2RFU7"/>
<feature type="non-terminal residue" evidence="1">
    <location>
        <position position="186"/>
    </location>
</feature>
<accession>A0A0H2RFU7</accession>
<evidence type="ECO:0000313" key="1">
    <source>
        <dbReference type="EMBL" id="KLO10704.1"/>
    </source>
</evidence>
<keyword evidence="2" id="KW-1185">Reference proteome</keyword>
<reference evidence="1 2" key="1">
    <citation type="submission" date="2015-04" db="EMBL/GenBank/DDBJ databases">
        <title>Complete genome sequence of Schizopora paradoxa KUC8140, a cosmopolitan wood degrader in East Asia.</title>
        <authorList>
            <consortium name="DOE Joint Genome Institute"/>
            <person name="Min B."/>
            <person name="Park H."/>
            <person name="Jang Y."/>
            <person name="Kim J.-J."/>
            <person name="Kim K.H."/>
            <person name="Pangilinan J."/>
            <person name="Lipzen A."/>
            <person name="Riley R."/>
            <person name="Grigoriev I.V."/>
            <person name="Spatafora J.W."/>
            <person name="Choi I.-G."/>
        </authorList>
    </citation>
    <scope>NUCLEOTIDE SEQUENCE [LARGE SCALE GENOMIC DNA]</scope>
    <source>
        <strain evidence="1 2">KUC8140</strain>
    </source>
</reference>
<evidence type="ECO:0008006" key="3">
    <source>
        <dbReference type="Google" id="ProtNLM"/>
    </source>
</evidence>